<dbReference type="AlphaFoldDB" id="A0A9K3LQH9"/>
<name>A0A9K3LQH9_9STRA</name>
<accession>A0A9K3LQH9</accession>
<keyword evidence="5" id="KW-0408">Iron</keyword>
<dbReference type="OrthoDB" id="69177at2759"/>
<dbReference type="GO" id="GO:0005506">
    <property type="term" value="F:iron ion binding"/>
    <property type="evidence" value="ECO:0007669"/>
    <property type="project" value="InterPro"/>
</dbReference>
<evidence type="ECO:0000256" key="2">
    <source>
        <dbReference type="ARBA" id="ARBA00022723"/>
    </source>
</evidence>
<evidence type="ECO:0000256" key="5">
    <source>
        <dbReference type="ARBA" id="ARBA00023004"/>
    </source>
</evidence>
<comment type="caution">
    <text evidence="8">The sequence shown here is derived from an EMBL/GenBank/DDBJ whole genome shotgun (WGS) entry which is preliminary data.</text>
</comment>
<dbReference type="InterPro" id="IPR045054">
    <property type="entry name" value="P4HA-like"/>
</dbReference>
<evidence type="ECO:0000256" key="3">
    <source>
        <dbReference type="ARBA" id="ARBA00022964"/>
    </source>
</evidence>
<dbReference type="PANTHER" id="PTHR10869:SF236">
    <property type="entry name" value="PROLYL 4-HYDROXYLASE ALPHA SUBUNIT DOMAIN-CONTAINING PROTEIN"/>
    <property type="match status" value="1"/>
</dbReference>
<proteinExistence type="predicted"/>
<keyword evidence="2" id="KW-0479">Metal-binding</keyword>
<evidence type="ECO:0000256" key="6">
    <source>
        <dbReference type="SAM" id="MobiDB-lite"/>
    </source>
</evidence>
<reference evidence="8" key="2">
    <citation type="submission" date="2021-04" db="EMBL/GenBank/DDBJ databases">
        <authorList>
            <person name="Podell S."/>
        </authorList>
    </citation>
    <scope>NUCLEOTIDE SEQUENCE</scope>
    <source>
        <strain evidence="8">Hildebrandi</strain>
    </source>
</reference>
<feature type="domain" description="Prolyl 4-hydroxylase alpha subunit" evidence="7">
    <location>
        <begin position="72"/>
        <end position="274"/>
    </location>
</feature>
<evidence type="ECO:0000313" key="8">
    <source>
        <dbReference type="EMBL" id="KAG7366725.1"/>
    </source>
</evidence>
<dbReference type="EMBL" id="JAGRRH010000007">
    <property type="protein sequence ID" value="KAG7366725.1"/>
    <property type="molecule type" value="Genomic_DNA"/>
</dbReference>
<evidence type="ECO:0000256" key="4">
    <source>
        <dbReference type="ARBA" id="ARBA00023002"/>
    </source>
</evidence>
<feature type="region of interest" description="Disordered" evidence="6">
    <location>
        <begin position="1"/>
        <end position="38"/>
    </location>
</feature>
<dbReference type="PANTHER" id="PTHR10869">
    <property type="entry name" value="PROLYL 4-HYDROXYLASE ALPHA SUBUNIT"/>
    <property type="match status" value="1"/>
</dbReference>
<organism evidence="8 9">
    <name type="scientific">Nitzschia inconspicua</name>
    <dbReference type="NCBI Taxonomy" id="303405"/>
    <lineage>
        <taxon>Eukaryota</taxon>
        <taxon>Sar</taxon>
        <taxon>Stramenopiles</taxon>
        <taxon>Ochrophyta</taxon>
        <taxon>Bacillariophyta</taxon>
        <taxon>Bacillariophyceae</taxon>
        <taxon>Bacillariophycidae</taxon>
        <taxon>Bacillariales</taxon>
        <taxon>Bacillariaceae</taxon>
        <taxon>Nitzschia</taxon>
    </lineage>
</organism>
<dbReference type="SMART" id="SM00702">
    <property type="entry name" value="P4Hc"/>
    <property type="match status" value="1"/>
</dbReference>
<dbReference type="GO" id="GO:0031418">
    <property type="term" value="F:L-ascorbic acid binding"/>
    <property type="evidence" value="ECO:0007669"/>
    <property type="project" value="InterPro"/>
</dbReference>
<feature type="compositionally biased region" description="Basic and acidic residues" evidence="6">
    <location>
        <begin position="11"/>
        <end position="20"/>
    </location>
</feature>
<evidence type="ECO:0000259" key="7">
    <source>
        <dbReference type="SMART" id="SM00702"/>
    </source>
</evidence>
<keyword evidence="3" id="KW-0223">Dioxygenase</keyword>
<evidence type="ECO:0000313" key="9">
    <source>
        <dbReference type="Proteomes" id="UP000693970"/>
    </source>
</evidence>
<keyword evidence="4" id="KW-0560">Oxidoreductase</keyword>
<dbReference type="InterPro" id="IPR006620">
    <property type="entry name" value="Pro_4_hyd_alph"/>
</dbReference>
<keyword evidence="9" id="KW-1185">Reference proteome</keyword>
<dbReference type="GO" id="GO:0004656">
    <property type="term" value="F:procollagen-proline 4-dioxygenase activity"/>
    <property type="evidence" value="ECO:0007669"/>
    <property type="project" value="TreeGrafter"/>
</dbReference>
<comment type="cofactor">
    <cofactor evidence="1">
        <name>L-ascorbate</name>
        <dbReference type="ChEBI" id="CHEBI:38290"/>
    </cofactor>
</comment>
<dbReference type="GO" id="GO:0005783">
    <property type="term" value="C:endoplasmic reticulum"/>
    <property type="evidence" value="ECO:0007669"/>
    <property type="project" value="TreeGrafter"/>
</dbReference>
<sequence>MAKKRKTTLHASERSKDKETGSSCNNNNKEEGSSNTLTKPRFERFPLHLLPPIDSNNKTAIHPMKLQELYPRRVWIVPSFFSPIECRNWVTFCETSGGLEYTAHPATSYIAHRECFRMQQHDAVELATRIFQRISQGGSSSSIMKRLQQESSDLYAGRVPIGCNPNLRLYKYDQGHSFGKHVDGSNVIGPEGGKLMQGCSTEMTMLIYLSECAGGATRFHTTGRTKGRSNKATSFAFEPQVGTLLLHVHGDHCLEHEADPVLGGIKYVLRTDLVYSH</sequence>
<evidence type="ECO:0000256" key="1">
    <source>
        <dbReference type="ARBA" id="ARBA00001961"/>
    </source>
</evidence>
<reference evidence="8" key="1">
    <citation type="journal article" date="2021" name="Sci. Rep.">
        <title>Diploid genomic architecture of Nitzschia inconspicua, an elite biomass production diatom.</title>
        <authorList>
            <person name="Oliver A."/>
            <person name="Podell S."/>
            <person name="Pinowska A."/>
            <person name="Traller J.C."/>
            <person name="Smith S.R."/>
            <person name="McClure R."/>
            <person name="Beliaev A."/>
            <person name="Bohutskyi P."/>
            <person name="Hill E.A."/>
            <person name="Rabines A."/>
            <person name="Zheng H."/>
            <person name="Allen L.Z."/>
            <person name="Kuo A."/>
            <person name="Grigoriev I.V."/>
            <person name="Allen A.E."/>
            <person name="Hazlebeck D."/>
            <person name="Allen E.E."/>
        </authorList>
    </citation>
    <scope>NUCLEOTIDE SEQUENCE</scope>
    <source>
        <strain evidence="8">Hildebrandi</strain>
    </source>
</reference>
<protein>
    <submittedName>
        <fullName evidence="8">Oxidoreductase, 2(OG)-Fe(II) oxygenase family protein</fullName>
    </submittedName>
</protein>
<gene>
    <name evidence="8" type="ORF">IV203_029395</name>
</gene>
<dbReference type="Proteomes" id="UP000693970">
    <property type="component" value="Unassembled WGS sequence"/>
</dbReference>
<feature type="compositionally biased region" description="Polar residues" evidence="6">
    <location>
        <begin position="21"/>
        <end position="38"/>
    </location>
</feature>